<reference evidence="2" key="2">
    <citation type="submission" date="2022-06" db="UniProtKB">
        <authorList>
            <consortium name="EnsemblMetazoa"/>
        </authorList>
    </citation>
    <scope>IDENTIFICATION</scope>
    <source>
        <strain evidence="2">PS312</strain>
    </source>
</reference>
<dbReference type="OrthoDB" id="5847350at2759"/>
<dbReference type="SUPFAM" id="SSF50729">
    <property type="entry name" value="PH domain-like"/>
    <property type="match status" value="1"/>
</dbReference>
<dbReference type="AlphaFoldDB" id="A0A2A6BJB8"/>
<dbReference type="InterPro" id="IPR000697">
    <property type="entry name" value="WH1/EVH1_dom"/>
</dbReference>
<dbReference type="EnsemblMetazoa" id="PPA19864.1">
    <property type="protein sequence ID" value="PPA19864.1"/>
    <property type="gene ID" value="WBGene00109418"/>
</dbReference>
<dbReference type="InterPro" id="IPR011993">
    <property type="entry name" value="PH-like_dom_sf"/>
</dbReference>
<feature type="region of interest" description="Disordered" evidence="1">
    <location>
        <begin position="81"/>
        <end position="100"/>
    </location>
</feature>
<organism evidence="2 3">
    <name type="scientific">Pristionchus pacificus</name>
    <name type="common">Parasitic nematode worm</name>
    <dbReference type="NCBI Taxonomy" id="54126"/>
    <lineage>
        <taxon>Eukaryota</taxon>
        <taxon>Metazoa</taxon>
        <taxon>Ecdysozoa</taxon>
        <taxon>Nematoda</taxon>
        <taxon>Chromadorea</taxon>
        <taxon>Rhabditida</taxon>
        <taxon>Rhabditina</taxon>
        <taxon>Diplogasteromorpha</taxon>
        <taxon>Diplogasteroidea</taxon>
        <taxon>Neodiplogasteridae</taxon>
        <taxon>Pristionchus</taxon>
    </lineage>
</organism>
<dbReference type="SMART" id="SM00461">
    <property type="entry name" value="WH1"/>
    <property type="match status" value="1"/>
</dbReference>
<feature type="compositionally biased region" description="Acidic residues" evidence="1">
    <location>
        <begin position="724"/>
        <end position="740"/>
    </location>
</feature>
<accession>A0A8R1YFT4</accession>
<feature type="compositionally biased region" description="Pro residues" evidence="1">
    <location>
        <begin position="605"/>
        <end position="641"/>
    </location>
</feature>
<evidence type="ECO:0000313" key="2">
    <source>
        <dbReference type="EnsemblMetazoa" id="PPA19864.1"/>
    </source>
</evidence>
<reference evidence="3" key="1">
    <citation type="journal article" date="2008" name="Nat. Genet.">
        <title>The Pristionchus pacificus genome provides a unique perspective on nematode lifestyle and parasitism.</title>
        <authorList>
            <person name="Dieterich C."/>
            <person name="Clifton S.W."/>
            <person name="Schuster L.N."/>
            <person name="Chinwalla A."/>
            <person name="Delehaunty K."/>
            <person name="Dinkelacker I."/>
            <person name="Fulton L."/>
            <person name="Fulton R."/>
            <person name="Godfrey J."/>
            <person name="Minx P."/>
            <person name="Mitreva M."/>
            <person name="Roeseler W."/>
            <person name="Tian H."/>
            <person name="Witte H."/>
            <person name="Yang S.P."/>
            <person name="Wilson R.K."/>
            <person name="Sommer R.J."/>
        </authorList>
    </citation>
    <scope>NUCLEOTIDE SEQUENCE [LARGE SCALE GENOMIC DNA]</scope>
    <source>
        <strain evidence="3">PS312</strain>
    </source>
</reference>
<feature type="compositionally biased region" description="Polar residues" evidence="1">
    <location>
        <begin position="259"/>
        <end position="273"/>
    </location>
</feature>
<feature type="region of interest" description="Disordered" evidence="1">
    <location>
        <begin position="243"/>
        <end position="353"/>
    </location>
</feature>
<dbReference type="Gene3D" id="2.30.29.30">
    <property type="entry name" value="Pleckstrin-homology domain (PH domain)/Phosphotyrosine-binding domain (PTB)"/>
    <property type="match status" value="1"/>
</dbReference>
<keyword evidence="3" id="KW-1185">Reference proteome</keyword>
<feature type="compositionally biased region" description="Pro residues" evidence="1">
    <location>
        <begin position="541"/>
        <end position="555"/>
    </location>
</feature>
<feature type="region of interest" description="Disordered" evidence="1">
    <location>
        <begin position="388"/>
        <end position="409"/>
    </location>
</feature>
<protein>
    <submittedName>
        <fullName evidence="2">WH1 domain-containing protein</fullName>
    </submittedName>
</protein>
<feature type="region of interest" description="Disordered" evidence="1">
    <location>
        <begin position="433"/>
        <end position="459"/>
    </location>
</feature>
<feature type="region of interest" description="Disordered" evidence="1">
    <location>
        <begin position="489"/>
        <end position="740"/>
    </location>
</feature>
<name>A0A2A6BJB8_PRIPA</name>
<evidence type="ECO:0000256" key="1">
    <source>
        <dbReference type="SAM" id="MobiDB-lite"/>
    </source>
</evidence>
<feature type="compositionally biased region" description="Basic and acidic residues" evidence="1">
    <location>
        <begin position="442"/>
        <end position="459"/>
    </location>
</feature>
<feature type="compositionally biased region" description="Basic and acidic residues" evidence="1">
    <location>
        <begin position="710"/>
        <end position="720"/>
    </location>
</feature>
<sequence length="740" mass="82102">MLSAYTVPHRYSNRRNQRVPIQDTTVDSPLYQRKSIYHVCDRLEIDTEEERSIYETGQFTFLQESDGRNGSIYYPSSLPSFRVPPVDKKKRKKKNRDERMASPLLRSVNQPHRKHISELLDKNERILIEELLGENTEVLASGIAQLLWSIDERWEEKSRGVVCYAKDFDAKTKSIVIVDPSSNNPRIVDAYKWHSISHLSMDSHKYLITFEVEGETVMGLNFHSPLEASHFYRVLLEAQQKSDVRRSMRGSQRPKAQPSKVSPLSQQSNSSRDSGIIVDDPPKMTGQPKKKKESKSIISLFFGEKSDKKKKKKDKGDSTLHVPSSSSTSVQWNGKERKIDWKSDEASSSQSLPPIEFKKGAAFTDMWNERDKAVPVSELSPRHLWIVRDQQSEDPTQADWESPDTAPSSLLLTTRSGSLENAVIRNSIRVAKHTTPTGKRATPKEIKMASDAKRADRHWDSSMVGSALPSPLPSIDTSPHQARLYRTSTELPTFRGPLPCAPRSRSPTPPLLPRHRSINNNHESTVLQSTTIYRQSSSSPLSPPPAYPPPPPPPSEVSLRVPETTVINHRSNTVDEAPPPPAPHRTAPPPPVNTVPASRLNGTVSPPPPPPSSIPPPPIAPSTSIPPPPPLPSIATSPPPSIANSTVSPPPPPPPTTTTVSTTVRNGAPSNSDLLSQIRGVNKDNLLKSVDRIDRSPTTSNSGGGIMESLQKEIEKRRTVMNESSDDEESTESDDSDWSE</sequence>
<feature type="compositionally biased region" description="Basic and acidic residues" evidence="1">
    <location>
        <begin position="334"/>
        <end position="345"/>
    </location>
</feature>
<proteinExistence type="predicted"/>
<dbReference type="PROSITE" id="PS50229">
    <property type="entry name" value="WH1"/>
    <property type="match status" value="1"/>
</dbReference>
<feature type="compositionally biased region" description="Polar residues" evidence="1">
    <location>
        <begin position="518"/>
        <end position="535"/>
    </location>
</feature>
<evidence type="ECO:0000313" key="3">
    <source>
        <dbReference type="Proteomes" id="UP000005239"/>
    </source>
</evidence>
<gene>
    <name evidence="2" type="primary">WBGene00109418</name>
</gene>
<accession>A0A2A6BJB8</accession>
<dbReference type="Proteomes" id="UP000005239">
    <property type="component" value="Unassembled WGS sequence"/>
</dbReference>
<feature type="compositionally biased region" description="Pro residues" evidence="1">
    <location>
        <begin position="577"/>
        <end position="593"/>
    </location>
</feature>
<feature type="compositionally biased region" description="Basic and acidic residues" evidence="1">
    <location>
        <begin position="681"/>
        <end position="695"/>
    </location>
</feature>